<sequence length="103" mass="11994">MAFATHIHWKQDEYFRIEQGALEIHKNGQQVRIGKENGIVKVPAGTRHKFKALPSDNEDVIFEVWAQPQDLGNSFDEKFIRNLVGYEPNYAEYFKEPELMGNK</sequence>
<dbReference type="EMBL" id="JASWJB010000060">
    <property type="protein sequence ID" value="KAK2603629.1"/>
    <property type="molecule type" value="Genomic_DNA"/>
</dbReference>
<protein>
    <submittedName>
        <fullName evidence="1">Uncharacterized protein</fullName>
    </submittedName>
</protein>
<organism evidence="1 2">
    <name type="scientific">Conoideocrella luteorostrata</name>
    <dbReference type="NCBI Taxonomy" id="1105319"/>
    <lineage>
        <taxon>Eukaryota</taxon>
        <taxon>Fungi</taxon>
        <taxon>Dikarya</taxon>
        <taxon>Ascomycota</taxon>
        <taxon>Pezizomycotina</taxon>
        <taxon>Sordariomycetes</taxon>
        <taxon>Hypocreomycetidae</taxon>
        <taxon>Hypocreales</taxon>
        <taxon>Clavicipitaceae</taxon>
        <taxon>Conoideocrella</taxon>
    </lineage>
</organism>
<gene>
    <name evidence="1" type="ORF">QQS21_004210</name>
</gene>
<name>A0AAJ0CRU6_9HYPO</name>
<dbReference type="SUPFAM" id="SSF51182">
    <property type="entry name" value="RmlC-like cupins"/>
    <property type="match status" value="1"/>
</dbReference>
<reference evidence="1" key="1">
    <citation type="submission" date="2023-06" db="EMBL/GenBank/DDBJ databases">
        <title>Conoideocrella luteorostrata (Hypocreales: Clavicipitaceae), a potential biocontrol fungus for elongate hemlock scale in United States Christmas tree production areas.</title>
        <authorList>
            <person name="Barrett H."/>
            <person name="Lovett B."/>
            <person name="Macias A.M."/>
            <person name="Stajich J.E."/>
            <person name="Kasson M.T."/>
        </authorList>
    </citation>
    <scope>NUCLEOTIDE SEQUENCE</scope>
    <source>
        <strain evidence="1">ARSEF 14590</strain>
    </source>
</reference>
<accession>A0AAJ0CRU6</accession>
<comment type="caution">
    <text evidence="1">The sequence shown here is derived from an EMBL/GenBank/DDBJ whole genome shotgun (WGS) entry which is preliminary data.</text>
</comment>
<dbReference type="InterPro" id="IPR014710">
    <property type="entry name" value="RmlC-like_jellyroll"/>
</dbReference>
<dbReference type="Proteomes" id="UP001251528">
    <property type="component" value="Unassembled WGS sequence"/>
</dbReference>
<dbReference type="Gene3D" id="2.60.120.10">
    <property type="entry name" value="Jelly Rolls"/>
    <property type="match status" value="1"/>
</dbReference>
<keyword evidence="2" id="KW-1185">Reference proteome</keyword>
<evidence type="ECO:0000313" key="2">
    <source>
        <dbReference type="Proteomes" id="UP001251528"/>
    </source>
</evidence>
<dbReference type="InterPro" id="IPR011051">
    <property type="entry name" value="RmlC_Cupin_sf"/>
</dbReference>
<dbReference type="CDD" id="cd02208">
    <property type="entry name" value="cupin_RmlC-like"/>
    <property type="match status" value="1"/>
</dbReference>
<dbReference type="AlphaFoldDB" id="A0AAJ0CRU6"/>
<evidence type="ECO:0000313" key="1">
    <source>
        <dbReference type="EMBL" id="KAK2603629.1"/>
    </source>
</evidence>
<proteinExistence type="predicted"/>